<dbReference type="PANTHER" id="PTHR43101">
    <property type="entry name" value="BETA-FRUCTOSIDASE"/>
    <property type="match status" value="1"/>
</dbReference>
<dbReference type="InterPro" id="IPR023296">
    <property type="entry name" value="Glyco_hydro_beta-prop_sf"/>
</dbReference>
<dbReference type="EC" id="3.2.1.26" evidence="4"/>
<dbReference type="UniPathway" id="UPA00238"/>
<dbReference type="InterPro" id="IPR006232">
    <property type="entry name" value="Suc6P_hydrolase"/>
</dbReference>
<organism evidence="8">
    <name type="scientific">uncultured bacterium Contig157</name>
    <dbReference type="NCBI Taxonomy" id="1393457"/>
    <lineage>
        <taxon>Bacteria</taxon>
        <taxon>environmental samples</taxon>
    </lineage>
</organism>
<comment type="subcellular location">
    <subcellularLocation>
        <location evidence="5">Cytoplasm</location>
    </subcellularLocation>
</comment>
<sequence length="485" mass="55263">MKEWTREERYRVLKSPEEIRELYARIQTSAYRQRYHVQPITGLSSDPNGFALHRGTWHLCYQWCPWGAVHGLKYWYHVTSPDLIHWKNEGIGLAPDCYYDNRGTHSGSAISRDGELVFFYTGNHRDEDWTRTPYTCAAVLGEDGKPHKLEKPLFGPRDDHSEHQRDPKVVWNEEKQKYYIFIGAQTLDLRGCVLVYESEKLLEGWRFAGELKVPGYEKFGGMWECPYIVNISGKDVLIFSPQYTKLPGRGESTNHNVYLIGRMDYDTLTFTPDGPYRHLDYGLDFYAAQGAASIGDPDKAILIAWIGLPDNHYPTEEEDWEGSLSLPRELRVRSGKLVQTPLAGLDALREAELAPDGTLPAACELALTFDGDADLDFNLFTRADGTGGLRLHYDSATRTCHLDRSSMDRRFNTQVGEALDMPLDTPLTSLRIFADRCSVELFANDGEATFTTRLYPTEGEFHYTLSGGDLKLWRLGRSVTDEFVV</sequence>
<dbReference type="GO" id="GO:0005737">
    <property type="term" value="C:cytoplasm"/>
    <property type="evidence" value="ECO:0007669"/>
    <property type="project" value="UniProtKB-SubCell"/>
</dbReference>
<dbReference type="GO" id="GO:0004564">
    <property type="term" value="F:beta-fructofuranosidase activity"/>
    <property type="evidence" value="ECO:0007669"/>
    <property type="project" value="UniProtKB-EC"/>
</dbReference>
<comment type="pathway">
    <text evidence="5">Glycan biosynthesis; sucrose metabolism.</text>
</comment>
<evidence type="ECO:0000256" key="5">
    <source>
        <dbReference type="RuleBase" id="RU365015"/>
    </source>
</evidence>
<comment type="catalytic activity">
    <reaction evidence="4">
        <text>Hydrolysis of terminal non-reducing beta-D-fructofuranoside residues in beta-D-fructofuranosides.</text>
        <dbReference type="EC" id="3.2.1.26"/>
    </reaction>
</comment>
<keyword evidence="5" id="KW-0119">Carbohydrate metabolism</keyword>
<dbReference type="Pfam" id="PF08244">
    <property type="entry name" value="Glyco_hydro_32C"/>
    <property type="match status" value="1"/>
</dbReference>
<evidence type="ECO:0000256" key="4">
    <source>
        <dbReference type="RuleBase" id="RU362110"/>
    </source>
</evidence>
<dbReference type="SMART" id="SM00640">
    <property type="entry name" value="Glyco_32"/>
    <property type="match status" value="1"/>
</dbReference>
<keyword evidence="5" id="KW-0963">Cytoplasm</keyword>
<evidence type="ECO:0000256" key="2">
    <source>
        <dbReference type="ARBA" id="ARBA00022801"/>
    </source>
</evidence>
<evidence type="ECO:0000313" key="8">
    <source>
        <dbReference type="EMBL" id="AHF26479.1"/>
    </source>
</evidence>
<accession>W0FSH3</accession>
<evidence type="ECO:0000256" key="1">
    <source>
        <dbReference type="ARBA" id="ARBA00009902"/>
    </source>
</evidence>
<comment type="function">
    <text evidence="5">Enables the bacterium to metabolize sucrose as a sole carbon source.</text>
</comment>
<comment type="similarity">
    <text evidence="1 4">Belongs to the glycosyl hydrolase 32 family.</text>
</comment>
<evidence type="ECO:0000259" key="6">
    <source>
        <dbReference type="Pfam" id="PF00251"/>
    </source>
</evidence>
<dbReference type="Gene3D" id="2.60.120.560">
    <property type="entry name" value="Exo-inulinase, domain 1"/>
    <property type="match status" value="1"/>
</dbReference>
<dbReference type="NCBIfam" id="TIGR01322">
    <property type="entry name" value="scrB_fam"/>
    <property type="match status" value="1"/>
</dbReference>
<dbReference type="InterPro" id="IPR013189">
    <property type="entry name" value="Glyco_hydro_32_C"/>
</dbReference>
<name>W0FSH3_9BACT</name>
<dbReference type="InterPro" id="IPR013148">
    <property type="entry name" value="Glyco_hydro_32_N"/>
</dbReference>
<dbReference type="PANTHER" id="PTHR43101:SF1">
    <property type="entry name" value="BETA-FRUCTOSIDASE"/>
    <property type="match status" value="1"/>
</dbReference>
<feature type="domain" description="Glycosyl hydrolase family 32 N-terminal" evidence="6">
    <location>
        <begin position="36"/>
        <end position="341"/>
    </location>
</feature>
<protein>
    <recommendedName>
        <fullName evidence="4">Sucrose-6-phosphate hydrolase</fullName>
        <ecNumber evidence="4">3.2.1.26</ecNumber>
    </recommendedName>
    <alternativeName>
        <fullName evidence="5">Invertase</fullName>
    </alternativeName>
</protein>
<evidence type="ECO:0000256" key="3">
    <source>
        <dbReference type="ARBA" id="ARBA00023295"/>
    </source>
</evidence>
<evidence type="ECO:0000259" key="7">
    <source>
        <dbReference type="Pfam" id="PF08244"/>
    </source>
</evidence>
<proteinExistence type="inferred from homology"/>
<dbReference type="SUPFAM" id="SSF49899">
    <property type="entry name" value="Concanavalin A-like lectins/glucanases"/>
    <property type="match status" value="1"/>
</dbReference>
<dbReference type="GO" id="GO:0005985">
    <property type="term" value="P:sucrose metabolic process"/>
    <property type="evidence" value="ECO:0007669"/>
    <property type="project" value="UniProtKB-UniPathway"/>
</dbReference>
<dbReference type="AlphaFoldDB" id="W0FSH3"/>
<dbReference type="InterPro" id="IPR013320">
    <property type="entry name" value="ConA-like_dom_sf"/>
</dbReference>
<dbReference type="Pfam" id="PF00251">
    <property type="entry name" value="Glyco_hydro_32N"/>
    <property type="match status" value="1"/>
</dbReference>
<dbReference type="Gene3D" id="2.115.10.20">
    <property type="entry name" value="Glycosyl hydrolase domain, family 43"/>
    <property type="match status" value="1"/>
</dbReference>
<dbReference type="SUPFAM" id="SSF75005">
    <property type="entry name" value="Arabinanase/levansucrase/invertase"/>
    <property type="match status" value="1"/>
</dbReference>
<keyword evidence="2 4" id="KW-0378">Hydrolase</keyword>
<keyword evidence="3 4" id="KW-0326">Glycosidase</keyword>
<dbReference type="EMBL" id="KC246892">
    <property type="protein sequence ID" value="AHF26479.1"/>
    <property type="molecule type" value="Genomic_DNA"/>
</dbReference>
<dbReference type="CDD" id="cd18623">
    <property type="entry name" value="GH32_ScrB-like"/>
    <property type="match status" value="1"/>
</dbReference>
<reference evidence="8" key="1">
    <citation type="journal article" date="2013" name="PLoS ONE">
        <title>Metagenomic insights into the carbohydrate-active enzymes carried by the microorganisms adhering to solid digesta in the rumen of cows.</title>
        <authorList>
            <person name="Wang L."/>
            <person name="Hatem A."/>
            <person name="Catalyurek U.V."/>
            <person name="Morrison M."/>
            <person name="Yu Z."/>
        </authorList>
    </citation>
    <scope>NUCLEOTIDE SEQUENCE</scope>
</reference>
<feature type="domain" description="Glycosyl hydrolase family 32 C-terminal" evidence="7">
    <location>
        <begin position="362"/>
        <end position="462"/>
    </location>
</feature>
<dbReference type="InterPro" id="IPR001362">
    <property type="entry name" value="Glyco_hydro_32"/>
</dbReference>
<dbReference type="InterPro" id="IPR051214">
    <property type="entry name" value="GH32_Enzymes"/>
</dbReference>